<dbReference type="GO" id="GO:0016787">
    <property type="term" value="F:hydrolase activity"/>
    <property type="evidence" value="ECO:0007669"/>
    <property type="project" value="UniProtKB-KW"/>
</dbReference>
<evidence type="ECO:0000313" key="6">
    <source>
        <dbReference type="EMBL" id="ADV67062.1"/>
    </source>
</evidence>
<evidence type="ECO:0000259" key="4">
    <source>
        <dbReference type="Pfam" id="PF00561"/>
    </source>
</evidence>
<protein>
    <submittedName>
        <fullName evidence="6">Alpha/beta hydrolase fold protein</fullName>
    </submittedName>
</protein>
<sequence length="478" mass="49376" precursor="true">MGALGVTTLTSALAAAPTPTFRTVPCPADVRADRCGFVRVPEDHAQPGNGRTLDVFVAVKRGTQSAGRNAPLFYLEGGPGAPSSLSVGPLGQVFPAFDVVGIDQRGVGHSTPSLACPEVNTLMNASGGGVQSSEATNAQFTATLKACGARLRASGIRLEAFNTTQAAQDVDTVRRALGYGPVNLYGASYGTRLGQEVLRRAPGAVRAAVLDSVIPTTLDRVARSAESIQAALSRVFAACAADAACAAKYPNLEGTYRAVLKQLDARPLTLRVKGEDGPLDAQGFQALLLGSMYFTPGLEELPALIVAARDGDAARIQASFSVQFLETVVDTLTWGAFFSNECAGEVAYSTPERLRAALKAAPEFAGALNSGPGISSESIFDVCRAWGLAKPAPGENDAVVSSVPTLLLAGEFDPVTPAAWLPEAARGLQAAQTLVVRGAGHGSGLTSAAGYEAVVKFFLNPTAKLTVPAASTGKLNFR</sequence>
<keyword evidence="3 6" id="KW-0378">Hydrolase</keyword>
<dbReference type="HOGENOM" id="CLU_025429_1_0_0"/>
<reference evidence="6 7" key="1">
    <citation type="journal article" date="2011" name="Stand. Genomic Sci.">
        <title>Complete genome sequence of Deinococcus maricopensis type strain (LB-34).</title>
        <authorList>
            <person name="Pukall R."/>
            <person name="Zeytun A."/>
            <person name="Lucas S."/>
            <person name="Lapidus A."/>
            <person name="Hammon N."/>
            <person name="Deshpande S."/>
            <person name="Nolan M."/>
            <person name="Cheng J.F."/>
            <person name="Pitluck S."/>
            <person name="Liolios K."/>
            <person name="Pagani I."/>
            <person name="Mikhailova N."/>
            <person name="Ivanova N."/>
            <person name="Mavromatis K."/>
            <person name="Pati A."/>
            <person name="Tapia R."/>
            <person name="Han C."/>
            <person name="Goodwin L."/>
            <person name="Chen A."/>
            <person name="Palaniappan K."/>
            <person name="Land M."/>
            <person name="Hauser L."/>
            <person name="Chang Y.J."/>
            <person name="Jeffries C.D."/>
            <person name="Brambilla E.M."/>
            <person name="Rohde M."/>
            <person name="Goker M."/>
            <person name="Detter J.C."/>
            <person name="Woyke T."/>
            <person name="Bristow J."/>
            <person name="Eisen J.A."/>
            <person name="Markowitz V."/>
            <person name="Hugenholtz P."/>
            <person name="Kyrpides N.C."/>
            <person name="Klenk H.P."/>
        </authorList>
    </citation>
    <scope>NUCLEOTIDE SEQUENCE [LARGE SCALE GENOMIC DNA]</scope>
    <source>
        <strain evidence="7">DSM 21211 / LMG 22137 / NRRL B-23946 / LB-34</strain>
    </source>
</reference>
<reference evidence="7" key="2">
    <citation type="submission" date="2011-01" db="EMBL/GenBank/DDBJ databases">
        <title>The complete genome of Deinococcus maricopensis DSM 21211.</title>
        <authorList>
            <consortium name="US DOE Joint Genome Institute (JGI-PGF)"/>
            <person name="Lucas S."/>
            <person name="Copeland A."/>
            <person name="Lapidus A."/>
            <person name="Goodwin L."/>
            <person name="Pitluck S."/>
            <person name="Kyrpides N."/>
            <person name="Mavromatis K."/>
            <person name="Pagani I."/>
            <person name="Ivanova N."/>
            <person name="Ovchinnikova G."/>
            <person name="Zeytun A."/>
            <person name="Detter J.C."/>
            <person name="Han C."/>
            <person name="Land M."/>
            <person name="Hauser L."/>
            <person name="Markowitz V."/>
            <person name="Cheng J.-F."/>
            <person name="Hugenholtz P."/>
            <person name="Woyke T."/>
            <person name="Wu D."/>
            <person name="Pukall R."/>
            <person name="Gehrich-Schroeter G."/>
            <person name="Brambilla E."/>
            <person name="Klenk H.-P."/>
            <person name="Eisen J.A."/>
        </authorList>
    </citation>
    <scope>NUCLEOTIDE SEQUENCE [LARGE SCALE GENOMIC DNA]</scope>
    <source>
        <strain evidence="7">DSM 21211 / LMG 22137 / NRRL B-23946 / LB-34</strain>
    </source>
</reference>
<evidence type="ECO:0000259" key="5">
    <source>
        <dbReference type="Pfam" id="PF08386"/>
    </source>
</evidence>
<dbReference type="Proteomes" id="UP000008635">
    <property type="component" value="Chromosome"/>
</dbReference>
<dbReference type="Gene3D" id="3.40.50.1820">
    <property type="entry name" value="alpha/beta hydrolase"/>
    <property type="match status" value="1"/>
</dbReference>
<dbReference type="InterPro" id="IPR013595">
    <property type="entry name" value="Pept_S33_TAP-like_C"/>
</dbReference>
<dbReference type="InterPro" id="IPR029058">
    <property type="entry name" value="AB_hydrolase_fold"/>
</dbReference>
<feature type="domain" description="Peptidase S33 tripeptidyl aminopeptidase-like C-terminal" evidence="5">
    <location>
        <begin position="382"/>
        <end position="463"/>
    </location>
</feature>
<feature type="domain" description="AB hydrolase-1" evidence="4">
    <location>
        <begin position="71"/>
        <end position="213"/>
    </location>
</feature>
<keyword evidence="7" id="KW-1185">Reference proteome</keyword>
<dbReference type="SUPFAM" id="SSF53474">
    <property type="entry name" value="alpha/beta-Hydrolases"/>
    <property type="match status" value="1"/>
</dbReference>
<name>E8U7M3_DEIML</name>
<dbReference type="AlphaFoldDB" id="E8U7M3"/>
<dbReference type="InterPro" id="IPR051601">
    <property type="entry name" value="Serine_prot/Carboxylest_S33"/>
</dbReference>
<evidence type="ECO:0000256" key="1">
    <source>
        <dbReference type="ARBA" id="ARBA00010088"/>
    </source>
</evidence>
<dbReference type="EMBL" id="CP002454">
    <property type="protein sequence ID" value="ADV67062.1"/>
    <property type="molecule type" value="Genomic_DNA"/>
</dbReference>
<dbReference type="Pfam" id="PF00561">
    <property type="entry name" value="Abhydrolase_1"/>
    <property type="match status" value="1"/>
</dbReference>
<dbReference type="PANTHER" id="PTHR43248">
    <property type="entry name" value="2-SUCCINYL-6-HYDROXY-2,4-CYCLOHEXADIENE-1-CARBOXYLATE SYNTHASE"/>
    <property type="match status" value="1"/>
</dbReference>
<comment type="similarity">
    <text evidence="1">Belongs to the peptidase S33 family.</text>
</comment>
<organism evidence="6 7">
    <name type="scientific">Deinococcus maricopensis (strain DSM 21211 / LMG 22137 / NRRL B-23946 / LB-34)</name>
    <dbReference type="NCBI Taxonomy" id="709986"/>
    <lineage>
        <taxon>Bacteria</taxon>
        <taxon>Thermotogati</taxon>
        <taxon>Deinococcota</taxon>
        <taxon>Deinococci</taxon>
        <taxon>Deinococcales</taxon>
        <taxon>Deinococcaceae</taxon>
        <taxon>Deinococcus</taxon>
    </lineage>
</organism>
<dbReference type="eggNOG" id="COG0596">
    <property type="taxonomic scope" value="Bacteria"/>
</dbReference>
<accession>E8U7M3</accession>
<proteinExistence type="inferred from homology"/>
<evidence type="ECO:0000256" key="3">
    <source>
        <dbReference type="ARBA" id="ARBA00022801"/>
    </source>
</evidence>
<dbReference type="KEGG" id="dmr:Deima_1413"/>
<keyword evidence="2" id="KW-0732">Signal</keyword>
<dbReference type="Pfam" id="PF08386">
    <property type="entry name" value="Abhydrolase_4"/>
    <property type="match status" value="1"/>
</dbReference>
<dbReference type="InterPro" id="IPR000073">
    <property type="entry name" value="AB_hydrolase_1"/>
</dbReference>
<evidence type="ECO:0000256" key="2">
    <source>
        <dbReference type="ARBA" id="ARBA00022729"/>
    </source>
</evidence>
<dbReference type="PANTHER" id="PTHR43248:SF29">
    <property type="entry name" value="TRIPEPTIDYL AMINOPEPTIDASE"/>
    <property type="match status" value="1"/>
</dbReference>
<gene>
    <name evidence="6" type="ordered locus">Deima_1413</name>
</gene>
<evidence type="ECO:0000313" key="7">
    <source>
        <dbReference type="Proteomes" id="UP000008635"/>
    </source>
</evidence>
<dbReference type="STRING" id="709986.Deima_1413"/>